<dbReference type="InterPro" id="IPR011089">
    <property type="entry name" value="GmrSD_C"/>
</dbReference>
<dbReference type="AlphaFoldDB" id="A0A1L7CS49"/>
<dbReference type="STRING" id="1437875.CFRA_04650"/>
<feature type="domain" description="GmrSD restriction endonucleases C-terminal" evidence="1">
    <location>
        <begin position="73"/>
        <end position="200"/>
    </location>
</feature>
<protein>
    <recommendedName>
        <fullName evidence="1">GmrSD restriction endonucleases C-terminal domain-containing protein</fullName>
    </recommendedName>
</protein>
<gene>
    <name evidence="2" type="ORF">CFRA_04650</name>
</gene>
<evidence type="ECO:0000313" key="3">
    <source>
        <dbReference type="Proteomes" id="UP000185434"/>
    </source>
</evidence>
<dbReference type="Pfam" id="PF07510">
    <property type="entry name" value="GmrSD_C"/>
    <property type="match status" value="1"/>
</dbReference>
<dbReference type="PANTHER" id="PTHR24094:SF15">
    <property type="entry name" value="AMP-DEPENDENT SYNTHETASE_LIGASE DOMAIN-CONTAINING PROTEIN-RELATED"/>
    <property type="match status" value="1"/>
</dbReference>
<name>A0A1L7CS49_9CORY</name>
<reference evidence="2" key="1">
    <citation type="submission" date="2014-08" db="EMBL/GenBank/DDBJ databases">
        <title>Complete genome sequence of Corynebacterium frankenforstense ST18(T) (=DSM 45800(T)), isolated from raw cow milk.</title>
        <authorList>
            <person name="Ruckert C."/>
            <person name="Albersmeier A."/>
            <person name="Winkler A."/>
            <person name="Lipski A."/>
            <person name="Kalinowski J."/>
        </authorList>
    </citation>
    <scope>NUCLEOTIDE SEQUENCE [LARGE SCALE GENOMIC DNA]</scope>
    <source>
        <strain evidence="2">ST18</strain>
    </source>
</reference>
<dbReference type="Gene3D" id="1.10.30.50">
    <property type="match status" value="1"/>
</dbReference>
<sequence>MRRILLVLTAWALAATAWPWLRPYETLDDVPLPALGDSLAAVVVLDARPELPGYTREAFGAGWAAQPGGCTTRQAVIAAQFEDVHAEEATCRLLAGAGQDPYTGEALAATDEVEIDHVFPLAAAWDMGAHAWDTRTRHAFANDAVNLVATSKAANRDKSDQLPAEWLPEAPRARCWYARRVAAVAARWGLALSRADRAAMRGACRLGGLGAALPR</sequence>
<evidence type="ECO:0000259" key="1">
    <source>
        <dbReference type="Pfam" id="PF07510"/>
    </source>
</evidence>
<dbReference type="KEGG" id="cfk:CFRA_04650"/>
<dbReference type="Proteomes" id="UP000185434">
    <property type="component" value="Chromosome"/>
</dbReference>
<dbReference type="PANTHER" id="PTHR24094">
    <property type="entry name" value="SECRETED PROTEIN"/>
    <property type="match status" value="1"/>
</dbReference>
<organism evidence="2 3">
    <name type="scientific">Corynebacterium frankenforstense DSM 45800</name>
    <dbReference type="NCBI Taxonomy" id="1437875"/>
    <lineage>
        <taxon>Bacteria</taxon>
        <taxon>Bacillati</taxon>
        <taxon>Actinomycetota</taxon>
        <taxon>Actinomycetes</taxon>
        <taxon>Mycobacteriales</taxon>
        <taxon>Corynebacteriaceae</taxon>
        <taxon>Corynebacterium</taxon>
    </lineage>
</organism>
<proteinExistence type="predicted"/>
<keyword evidence="3" id="KW-1185">Reference proteome</keyword>
<accession>A0A1L7CS49</accession>
<evidence type="ECO:0000313" key="2">
    <source>
        <dbReference type="EMBL" id="APT88662.1"/>
    </source>
</evidence>
<dbReference type="EMBL" id="CP009247">
    <property type="protein sequence ID" value="APT88662.1"/>
    <property type="molecule type" value="Genomic_DNA"/>
</dbReference>